<dbReference type="KEGG" id="coy:HF329_07270"/>
<dbReference type="EMBL" id="CP051205">
    <property type="protein sequence ID" value="QJB31111.1"/>
    <property type="molecule type" value="Genomic_DNA"/>
</dbReference>
<dbReference type="GO" id="GO:0016746">
    <property type="term" value="F:acyltransferase activity"/>
    <property type="evidence" value="ECO:0007669"/>
    <property type="project" value="InterPro"/>
</dbReference>
<dbReference type="RefSeq" id="WP_168803379.1">
    <property type="nucleotide sequence ID" value="NZ_CP051205.1"/>
</dbReference>
<dbReference type="AlphaFoldDB" id="A0AAE7D7K6"/>
<proteinExistence type="predicted"/>
<evidence type="ECO:0000313" key="1">
    <source>
        <dbReference type="EMBL" id="QJB31111.1"/>
    </source>
</evidence>
<reference evidence="2" key="1">
    <citation type="submission" date="2020-04" db="EMBL/GenBank/DDBJ databases">
        <authorList>
            <person name="Kittiwongwattana C."/>
        </authorList>
    </citation>
    <scope>NUCLEOTIDE SEQUENCE [LARGE SCALE GENOMIC DNA]</scope>
    <source>
        <strain evidence="2">1310</strain>
    </source>
</reference>
<dbReference type="Proteomes" id="UP000502421">
    <property type="component" value="Chromosome"/>
</dbReference>
<evidence type="ECO:0000313" key="2">
    <source>
        <dbReference type="Proteomes" id="UP000502421"/>
    </source>
</evidence>
<name>A0AAE7D7K6_9BACT</name>
<organism evidence="1 2">
    <name type="scientific">Chitinophaga oryzae</name>
    <dbReference type="NCBI Taxonomy" id="2725414"/>
    <lineage>
        <taxon>Bacteria</taxon>
        <taxon>Pseudomonadati</taxon>
        <taxon>Bacteroidota</taxon>
        <taxon>Chitinophagia</taxon>
        <taxon>Chitinophagales</taxon>
        <taxon>Chitinophagaceae</taxon>
        <taxon>Chitinophaga</taxon>
    </lineage>
</organism>
<dbReference type="InterPro" id="IPR016039">
    <property type="entry name" value="Thiolase-like"/>
</dbReference>
<sequence>MIIKTISSIVPGYRGNGKPFGALVPTDTILKHIGNADEQALDIFDTAFIREKIGIHHVALTSDTIECMKVLWDHRSDWTPAQAFAFSQHQFNRVLYDMLAVAIDDCLDQMKQKHTPDGTMHISHHIHLTGIMHPFIEDALFRVREKSGIRLTQTCNTIVIQQGCTSLLTALRLSEALLKGNIVPGAHILITAENNMISNTHTLAPGKAKRENINEWIYSSIFGEAVAACLVSDQQAGDDVPESSGPSGWEVTALRENVLLEDWRLKYVYSAERADTYMHVRAREVPDTYYLGITKALAAAVQLSGGLDHIFRICLHESNPGLLIRVADGAGIPHEMIPSTCAEIGTLAGVSSFLLLDIVNREFLRLRAEGKEVDDKVVMASVGEGYSKMLSGYVCLTAL</sequence>
<accession>A0AAE7D7K6</accession>
<protein>
    <submittedName>
        <fullName evidence="1">Uncharacterized protein</fullName>
    </submittedName>
</protein>
<gene>
    <name evidence="1" type="ORF">HF329_07270</name>
</gene>
<dbReference type="Gene3D" id="3.40.47.10">
    <property type="match status" value="2"/>
</dbReference>
<dbReference type="SUPFAM" id="SSF53901">
    <property type="entry name" value="Thiolase-like"/>
    <property type="match status" value="2"/>
</dbReference>